<dbReference type="PANTHER" id="PTHR12260">
    <property type="entry name" value="DAMAGE-CONTROL PHOSPHATASE ARMT1"/>
    <property type="match status" value="1"/>
</dbReference>
<accession>A0AAD7NWZ3</accession>
<dbReference type="GO" id="GO:0046872">
    <property type="term" value="F:metal ion binding"/>
    <property type="evidence" value="ECO:0007669"/>
    <property type="project" value="UniProtKB-UniRule"/>
</dbReference>
<comment type="catalytic activity">
    <reaction evidence="6 7">
        <text>beta-D-fructose 6-phosphate = dihydroxyacetone + D-glyceraldehyde 3-phosphate</text>
        <dbReference type="Rhea" id="RHEA:28002"/>
        <dbReference type="ChEBI" id="CHEBI:16016"/>
        <dbReference type="ChEBI" id="CHEBI:57634"/>
        <dbReference type="ChEBI" id="CHEBI:59776"/>
    </reaction>
</comment>
<dbReference type="Gene3D" id="3.40.50.10880">
    <property type="entry name" value="Uncharacterised protein PF01937, DUF89, domain 3"/>
    <property type="match status" value="1"/>
</dbReference>
<keyword evidence="4 7" id="KW-0378">Hydrolase</keyword>
<comment type="domain">
    <text evidence="7">Subfamily III proteins have a conserved RTxK motif about 40-50 residues from the C-terminus; the threonine may be replaced by serine or cysteine.</text>
</comment>
<evidence type="ECO:0000256" key="5">
    <source>
        <dbReference type="ARBA" id="ARBA00023211"/>
    </source>
</evidence>
<reference evidence="9" key="1">
    <citation type="submission" date="2023-03" db="EMBL/GenBank/DDBJ databases">
        <title>Massive genome expansion in bonnet fungi (Mycena s.s.) driven by repeated elements and novel gene families across ecological guilds.</title>
        <authorList>
            <consortium name="Lawrence Berkeley National Laboratory"/>
            <person name="Harder C.B."/>
            <person name="Miyauchi S."/>
            <person name="Viragh M."/>
            <person name="Kuo A."/>
            <person name="Thoen E."/>
            <person name="Andreopoulos B."/>
            <person name="Lu D."/>
            <person name="Skrede I."/>
            <person name="Drula E."/>
            <person name="Henrissat B."/>
            <person name="Morin E."/>
            <person name="Kohler A."/>
            <person name="Barry K."/>
            <person name="LaButti K."/>
            <person name="Morin E."/>
            <person name="Salamov A."/>
            <person name="Lipzen A."/>
            <person name="Mereny Z."/>
            <person name="Hegedus B."/>
            <person name="Baldrian P."/>
            <person name="Stursova M."/>
            <person name="Weitz H."/>
            <person name="Taylor A."/>
            <person name="Grigoriev I.V."/>
            <person name="Nagy L.G."/>
            <person name="Martin F."/>
            <person name="Kauserud H."/>
        </authorList>
    </citation>
    <scope>NUCLEOTIDE SEQUENCE</scope>
    <source>
        <strain evidence="9">CBHHK182m</strain>
    </source>
</reference>
<dbReference type="GO" id="GO:0005634">
    <property type="term" value="C:nucleus"/>
    <property type="evidence" value="ECO:0007669"/>
    <property type="project" value="TreeGrafter"/>
</dbReference>
<comment type="similarity">
    <text evidence="2 7">Belongs to the damage-control phosphatase family. Sugar phosphate phosphatase III subfamily.</text>
</comment>
<name>A0AAD7NWZ3_9AGAR</name>
<dbReference type="InterPro" id="IPR039763">
    <property type="entry name" value="ARMT1"/>
</dbReference>
<organism evidence="9 10">
    <name type="scientific">Mycena metata</name>
    <dbReference type="NCBI Taxonomy" id="1033252"/>
    <lineage>
        <taxon>Eukaryota</taxon>
        <taxon>Fungi</taxon>
        <taxon>Dikarya</taxon>
        <taxon>Basidiomycota</taxon>
        <taxon>Agaricomycotina</taxon>
        <taxon>Agaricomycetes</taxon>
        <taxon>Agaricomycetidae</taxon>
        <taxon>Agaricales</taxon>
        <taxon>Marasmiineae</taxon>
        <taxon>Mycenaceae</taxon>
        <taxon>Mycena</taxon>
    </lineage>
</organism>
<proteinExistence type="inferred from homology"/>
<dbReference type="InterPro" id="IPR036075">
    <property type="entry name" value="ARMT-1-like_metal-bd_sf"/>
</dbReference>
<dbReference type="GO" id="GO:0016791">
    <property type="term" value="F:phosphatase activity"/>
    <property type="evidence" value="ECO:0007669"/>
    <property type="project" value="TreeGrafter"/>
</dbReference>
<dbReference type="Proteomes" id="UP001215598">
    <property type="component" value="Unassembled WGS sequence"/>
</dbReference>
<sequence length="479" mass="54011">MFEAPYPPYDPTDPAGFSYTTVVHRWPVIITGVIDRIHRLSHDLCLEMNATQDGPEKEALRLRIDEAKGIIEQISKLKYEMGRNYIMQPIPSDGEPAEIYNSELQRLAENAKNTWFTAPWLFAECYLYRLLRSFFIQTTQWSTFDPFASQKAETFQQSGKAIYQIATTMQELEEEHVKLASDPDKLGVLFKEMIQMCLWGNATDLSLLTHLSSSDIENLQTVGKDAQAARQEFILRDDQEKVWAHVKSLSAGRIDFVLDNAGFELFTDLVFADFLVTYTPHVSTVVFHPKVIPWFVSDVTPADFAETVNSLLDPAFLPPLEDVNPEHLQKMVKRWARYIDGGIFALSIPATTPLGGGSDGAAELAEFWTSPSPYWDMRLHAPKLWNTLKTSSNLVIFKGDLNYRKLTGDLKWPAWTLFSTALGPLAGSFPLLSLRTNKADVVVGVEREVAERLDGSGSKWRVDGRYALVSFLGADTDLE</sequence>
<dbReference type="EMBL" id="JARKIB010000007">
    <property type="protein sequence ID" value="KAJ7778469.1"/>
    <property type="molecule type" value="Genomic_DNA"/>
</dbReference>
<dbReference type="GO" id="GO:0006974">
    <property type="term" value="P:DNA damage response"/>
    <property type="evidence" value="ECO:0007669"/>
    <property type="project" value="TreeGrafter"/>
</dbReference>
<keyword evidence="3 7" id="KW-0479">Metal-binding</keyword>
<comment type="catalytic activity">
    <reaction evidence="1 7">
        <text>beta-D-fructose 1-phosphate + H2O = D-fructose + phosphate</text>
        <dbReference type="Rhea" id="RHEA:35603"/>
        <dbReference type="ChEBI" id="CHEBI:15377"/>
        <dbReference type="ChEBI" id="CHEBI:37721"/>
        <dbReference type="ChEBI" id="CHEBI:43474"/>
        <dbReference type="ChEBI" id="CHEBI:138881"/>
    </reaction>
</comment>
<dbReference type="Pfam" id="PF01937">
    <property type="entry name" value="ARMT1-like_dom"/>
    <property type="match status" value="1"/>
</dbReference>
<evidence type="ECO:0000313" key="10">
    <source>
        <dbReference type="Proteomes" id="UP001215598"/>
    </source>
</evidence>
<dbReference type="EC" id="3.1.3.-" evidence="7"/>
<comment type="cofactor">
    <cofactor evidence="7">
        <name>Mn(2+)</name>
        <dbReference type="ChEBI" id="CHEBI:29035"/>
    </cofactor>
    <cofactor evidence="7">
        <name>Ni(2+)</name>
        <dbReference type="ChEBI" id="CHEBI:49786"/>
    </cofactor>
</comment>
<evidence type="ECO:0000313" key="9">
    <source>
        <dbReference type="EMBL" id="KAJ7778469.1"/>
    </source>
</evidence>
<comment type="function">
    <text evidence="7">Metal-dependent phosphatase that shows phosphatase activity against several substrates, including fructose-1-phosphate and fructose-6-phosphate. Its preference for fructose-1-phosphate, a strong glycating agent that causes DNA damage rather than a canonical yeast metabolite, suggests a damage-control function in hexose phosphate metabolism.</text>
</comment>
<dbReference type="Gene3D" id="1.20.930.60">
    <property type="match status" value="1"/>
</dbReference>
<keyword evidence="5 7" id="KW-0464">Manganese</keyword>
<dbReference type="SUPFAM" id="SSF111321">
    <property type="entry name" value="AF1104-like"/>
    <property type="match status" value="1"/>
</dbReference>
<comment type="caution">
    <text evidence="9">The sequence shown here is derived from an EMBL/GenBank/DDBJ whole genome shotgun (WGS) entry which is preliminary data.</text>
</comment>
<feature type="domain" description="Damage-control phosphatase ARMT1-like metal-binding" evidence="8">
    <location>
        <begin position="22"/>
        <end position="450"/>
    </location>
</feature>
<evidence type="ECO:0000256" key="1">
    <source>
        <dbReference type="ARBA" id="ARBA00001326"/>
    </source>
</evidence>
<evidence type="ECO:0000256" key="6">
    <source>
        <dbReference type="ARBA" id="ARBA00048809"/>
    </source>
</evidence>
<evidence type="ECO:0000259" key="8">
    <source>
        <dbReference type="Pfam" id="PF01937"/>
    </source>
</evidence>
<evidence type="ECO:0000256" key="4">
    <source>
        <dbReference type="ARBA" id="ARBA00022801"/>
    </source>
</evidence>
<gene>
    <name evidence="9" type="ORF">B0H16DRAFT_1503616</name>
</gene>
<evidence type="ECO:0000256" key="7">
    <source>
        <dbReference type="RuleBase" id="RU367030"/>
    </source>
</evidence>
<dbReference type="PANTHER" id="PTHR12260:SF6">
    <property type="entry name" value="DAMAGE-CONTROL PHOSPHATASE ARMT1"/>
    <property type="match status" value="1"/>
</dbReference>
<dbReference type="AlphaFoldDB" id="A0AAD7NWZ3"/>
<evidence type="ECO:0000256" key="3">
    <source>
        <dbReference type="ARBA" id="ARBA00022723"/>
    </source>
</evidence>
<evidence type="ECO:0000256" key="2">
    <source>
        <dbReference type="ARBA" id="ARBA00009519"/>
    </source>
</evidence>
<keyword evidence="10" id="KW-1185">Reference proteome</keyword>
<dbReference type="InterPro" id="IPR002791">
    <property type="entry name" value="ARMT1-like_metal-bd"/>
</dbReference>
<protein>
    <recommendedName>
        <fullName evidence="7">Sugar phosphate phosphatase</fullName>
        <ecNumber evidence="7">3.1.3.-</ecNumber>
    </recommendedName>
</protein>